<dbReference type="InterPro" id="IPR003691">
    <property type="entry name" value="FluC"/>
</dbReference>
<comment type="similarity">
    <text evidence="10 12">Belongs to the fluoride channel Fluc/FEX (TC 1.A.43) family.</text>
</comment>
<feature type="transmembrane region" description="Helical" evidence="12">
    <location>
        <begin position="49"/>
        <end position="67"/>
    </location>
</feature>
<evidence type="ECO:0000256" key="6">
    <source>
        <dbReference type="ARBA" id="ARBA00023053"/>
    </source>
</evidence>
<evidence type="ECO:0000256" key="9">
    <source>
        <dbReference type="ARBA" id="ARBA00023303"/>
    </source>
</evidence>
<keyword evidence="7" id="KW-0813">Transport</keyword>
<dbReference type="GO" id="GO:0034220">
    <property type="term" value="P:monoatomic ion transmembrane transport"/>
    <property type="evidence" value="ECO:0007669"/>
    <property type="project" value="UniProtKB-KW"/>
</dbReference>
<protein>
    <recommendedName>
        <fullName evidence="12">Fluoride-specific ion channel</fullName>
    </recommendedName>
</protein>
<comment type="caution">
    <text evidence="12">Lacks conserved residue(s) required for the propagation of feature annotation.</text>
</comment>
<evidence type="ECO:0000256" key="4">
    <source>
        <dbReference type="ARBA" id="ARBA00022692"/>
    </source>
</evidence>
<reference evidence="13 14" key="1">
    <citation type="journal article" date="2011" name="J. Bacteriol.">
        <title>Complete genome sequence of seawater bacterium Glaciecola nitratireducens FR1064T.</title>
        <authorList>
            <person name="Bian F."/>
            <person name="Qin Q.L."/>
            <person name="Xie B.B."/>
            <person name="Shu Y.L."/>
            <person name="Zhang X.Y."/>
            <person name="Yu Y."/>
            <person name="Chen B."/>
            <person name="Chen X.L."/>
            <person name="Zhou B.C."/>
            <person name="Zhang Y.Z."/>
        </authorList>
    </citation>
    <scope>NUCLEOTIDE SEQUENCE [LARGE SCALE GENOMIC DNA]</scope>
    <source>
        <strain evidence="14">JCM 12485 / KCTC 12276 / FR1064</strain>
    </source>
</reference>
<accession>G4QGV8</accession>
<dbReference type="EMBL" id="CP003060">
    <property type="protein sequence ID" value="AEP29903.1"/>
    <property type="molecule type" value="Genomic_DNA"/>
</dbReference>
<name>G4QGV8_GLANF</name>
<dbReference type="HOGENOM" id="CLU_2770046_0_0_6"/>
<dbReference type="Pfam" id="PF02537">
    <property type="entry name" value="CRCB"/>
    <property type="match status" value="1"/>
</dbReference>
<evidence type="ECO:0000256" key="5">
    <source>
        <dbReference type="ARBA" id="ARBA00022989"/>
    </source>
</evidence>
<evidence type="ECO:0000256" key="7">
    <source>
        <dbReference type="ARBA" id="ARBA00023065"/>
    </source>
</evidence>
<evidence type="ECO:0000256" key="10">
    <source>
        <dbReference type="ARBA" id="ARBA00035120"/>
    </source>
</evidence>
<gene>
    <name evidence="13" type="primary">crcB</name>
    <name evidence="13" type="ordered locus">GNIT_1790</name>
</gene>
<keyword evidence="5 12" id="KW-1133">Transmembrane helix</keyword>
<evidence type="ECO:0000256" key="12">
    <source>
        <dbReference type="RuleBase" id="RU004340"/>
    </source>
</evidence>
<comment type="subcellular location">
    <subcellularLocation>
        <location evidence="1">Cell membrane</location>
        <topology evidence="1">Multi-pass membrane protein</topology>
    </subcellularLocation>
</comment>
<keyword evidence="14" id="KW-1185">Reference proteome</keyword>
<feature type="transmembrane region" description="Helical" evidence="12">
    <location>
        <begin position="13"/>
        <end position="37"/>
    </location>
</feature>
<sequence length="69" mass="7473">MQQDNGENAGLRALIGIGLLGAFTTFSTFSLDTVLLIQHGEIMKASLNVFFNVTVCLISVWLALLIFKG</sequence>
<evidence type="ECO:0000256" key="11">
    <source>
        <dbReference type="ARBA" id="ARBA00035585"/>
    </source>
</evidence>
<dbReference type="GO" id="GO:0005886">
    <property type="term" value="C:plasma membrane"/>
    <property type="evidence" value="ECO:0007669"/>
    <property type="project" value="UniProtKB-SubCell"/>
</dbReference>
<keyword evidence="6" id="KW-0915">Sodium</keyword>
<comment type="catalytic activity">
    <reaction evidence="11">
        <text>fluoride(in) = fluoride(out)</text>
        <dbReference type="Rhea" id="RHEA:76159"/>
        <dbReference type="ChEBI" id="CHEBI:17051"/>
    </reaction>
    <physiologicalReaction direction="left-to-right" evidence="11">
        <dbReference type="Rhea" id="RHEA:76160"/>
    </physiologicalReaction>
</comment>
<evidence type="ECO:0000256" key="3">
    <source>
        <dbReference type="ARBA" id="ARBA00022519"/>
    </source>
</evidence>
<keyword evidence="9" id="KW-0407">Ion channel</keyword>
<dbReference type="eggNOG" id="COG0239">
    <property type="taxonomic scope" value="Bacteria"/>
</dbReference>
<dbReference type="Proteomes" id="UP000009282">
    <property type="component" value="Chromosome"/>
</dbReference>
<evidence type="ECO:0000256" key="8">
    <source>
        <dbReference type="ARBA" id="ARBA00023136"/>
    </source>
</evidence>
<dbReference type="KEGG" id="gni:GNIT_1790"/>
<evidence type="ECO:0000256" key="2">
    <source>
        <dbReference type="ARBA" id="ARBA00022475"/>
    </source>
</evidence>
<keyword evidence="8 12" id="KW-0472">Membrane</keyword>
<keyword evidence="7" id="KW-0406">Ion transport</keyword>
<evidence type="ECO:0000256" key="1">
    <source>
        <dbReference type="ARBA" id="ARBA00004651"/>
    </source>
</evidence>
<keyword evidence="3" id="KW-0997">Cell inner membrane</keyword>
<dbReference type="STRING" id="1085623.GNIT_1790"/>
<keyword evidence="2" id="KW-1003">Cell membrane</keyword>
<evidence type="ECO:0000313" key="14">
    <source>
        <dbReference type="Proteomes" id="UP000009282"/>
    </source>
</evidence>
<proteinExistence type="inferred from homology"/>
<evidence type="ECO:0000313" key="13">
    <source>
        <dbReference type="EMBL" id="AEP29903.1"/>
    </source>
</evidence>
<dbReference type="AlphaFoldDB" id="G4QGV8"/>
<organism evidence="13 14">
    <name type="scientific">Glaciecola nitratireducens (strain JCM 12485 / KCTC 12276 / FR1064)</name>
    <dbReference type="NCBI Taxonomy" id="1085623"/>
    <lineage>
        <taxon>Bacteria</taxon>
        <taxon>Pseudomonadati</taxon>
        <taxon>Pseudomonadota</taxon>
        <taxon>Gammaproteobacteria</taxon>
        <taxon>Alteromonadales</taxon>
        <taxon>Alteromonadaceae</taxon>
        <taxon>Brumicola</taxon>
    </lineage>
</organism>
<comment type="function">
    <text evidence="12">Important for reducing fluoride concentration in the cell, thus reducing its toxicity.</text>
</comment>
<keyword evidence="4 12" id="KW-0812">Transmembrane</keyword>